<comment type="caution">
    <text evidence="2">The sequence shown here is derived from an EMBL/GenBank/DDBJ whole genome shotgun (WGS) entry which is preliminary data.</text>
</comment>
<dbReference type="Proteomes" id="UP001139157">
    <property type="component" value="Unassembled WGS sequence"/>
</dbReference>
<evidence type="ECO:0000313" key="2">
    <source>
        <dbReference type="EMBL" id="MCM6774542.1"/>
    </source>
</evidence>
<dbReference type="RefSeq" id="WP_251912234.1">
    <property type="nucleotide sequence ID" value="NZ_JAMRXG010000005.1"/>
</dbReference>
<reference evidence="2" key="1">
    <citation type="submission" date="2022-06" db="EMBL/GenBank/DDBJ databases">
        <title>Novel species in genus nocardia.</title>
        <authorList>
            <person name="Li F."/>
        </authorList>
    </citation>
    <scope>NUCLEOTIDE SEQUENCE</scope>
    <source>
        <strain evidence="2">CDC141</strain>
    </source>
</reference>
<proteinExistence type="predicted"/>
<sequence length="61" mass="6513">MNGRDPPRAPHELARKPAIDAAEHDVRTRLAVVDRTLSSLICAGPHLSVPVVCPFVAISTS</sequence>
<dbReference type="AlphaFoldDB" id="A0A9X2E5L1"/>
<dbReference type="EMBL" id="JAMRXG010000005">
    <property type="protein sequence ID" value="MCM6774542.1"/>
    <property type="molecule type" value="Genomic_DNA"/>
</dbReference>
<name>A0A9X2E5L1_9NOCA</name>
<feature type="region of interest" description="Disordered" evidence="1">
    <location>
        <begin position="1"/>
        <end position="20"/>
    </location>
</feature>
<evidence type="ECO:0000256" key="1">
    <source>
        <dbReference type="SAM" id="MobiDB-lite"/>
    </source>
</evidence>
<keyword evidence="3" id="KW-1185">Reference proteome</keyword>
<evidence type="ECO:0000313" key="3">
    <source>
        <dbReference type="Proteomes" id="UP001139157"/>
    </source>
</evidence>
<accession>A0A9X2E5L1</accession>
<protein>
    <submittedName>
        <fullName evidence="2">Uncharacterized protein</fullName>
    </submittedName>
</protein>
<organism evidence="2 3">
    <name type="scientific">Nocardia pulmonis</name>
    <dbReference type="NCBI Taxonomy" id="2951408"/>
    <lineage>
        <taxon>Bacteria</taxon>
        <taxon>Bacillati</taxon>
        <taxon>Actinomycetota</taxon>
        <taxon>Actinomycetes</taxon>
        <taxon>Mycobacteriales</taxon>
        <taxon>Nocardiaceae</taxon>
        <taxon>Nocardia</taxon>
    </lineage>
</organism>
<gene>
    <name evidence="2" type="ORF">NDR86_13770</name>
</gene>